<name>L8X9N1_THACA</name>
<dbReference type="Proteomes" id="UP000011668">
    <property type="component" value="Unassembled WGS sequence"/>
</dbReference>
<evidence type="ECO:0000313" key="1">
    <source>
        <dbReference type="EMBL" id="ELU45767.1"/>
    </source>
</evidence>
<evidence type="ECO:0000313" key="2">
    <source>
        <dbReference type="Proteomes" id="UP000011668"/>
    </source>
</evidence>
<organism evidence="1 2">
    <name type="scientific">Thanatephorus cucumeris (strain AG1-IA)</name>
    <name type="common">Rice sheath blight fungus</name>
    <name type="synonym">Rhizoctonia solani</name>
    <dbReference type="NCBI Taxonomy" id="983506"/>
    <lineage>
        <taxon>Eukaryota</taxon>
        <taxon>Fungi</taxon>
        <taxon>Dikarya</taxon>
        <taxon>Basidiomycota</taxon>
        <taxon>Agaricomycotina</taxon>
        <taxon>Agaricomycetes</taxon>
        <taxon>Cantharellales</taxon>
        <taxon>Ceratobasidiaceae</taxon>
        <taxon>Rhizoctonia</taxon>
        <taxon>Rhizoctonia solani AG-1</taxon>
    </lineage>
</organism>
<comment type="caution">
    <text evidence="1">The sequence shown here is derived from an EMBL/GenBank/DDBJ whole genome shotgun (WGS) entry which is preliminary data.</text>
</comment>
<dbReference type="AlphaFoldDB" id="L8X9N1"/>
<protein>
    <submittedName>
        <fullName evidence="1">Uncharacterized protein</fullName>
    </submittedName>
</protein>
<dbReference type="HOGENOM" id="CLU_998115_0_0_1"/>
<proteinExistence type="predicted"/>
<gene>
    <name evidence="1" type="ORF">AG1IA_00228</name>
</gene>
<sequence length="279" mass="30606">MLELIQPLSSLNIIIGFTTMSRTWNTAFSSALHSPGTIKAFQPVKVIPQHRINASVGMNVLGIPFSRDPRSCSVDYLLARPGPGDTAQGAFYRRIVLQSQTALQLQCMRTNHPSWNIGGVRVLNPNNSKTHLTARVSKQTYNLFTSTPVPGVRLWVGALRHSASAILSKIKRPAYRSSNIDQPVGLSYDLAISLLQMFPLTIGCVAGRTWSTARSTVPRPIISTASLKTRPSHCGANSAHPCGLGHNSTIFVVKCYLFTHVAFAERPEYMKNGMPQKPR</sequence>
<reference evidence="1 2" key="1">
    <citation type="journal article" date="2013" name="Nat. Commun.">
        <title>The evolution and pathogenic mechanisms of the rice sheath blight pathogen.</title>
        <authorList>
            <person name="Zheng A."/>
            <person name="Lin R."/>
            <person name="Xu L."/>
            <person name="Qin P."/>
            <person name="Tang C."/>
            <person name="Ai P."/>
            <person name="Zhang D."/>
            <person name="Liu Y."/>
            <person name="Sun Z."/>
            <person name="Feng H."/>
            <person name="Wang Y."/>
            <person name="Chen Y."/>
            <person name="Liang X."/>
            <person name="Fu R."/>
            <person name="Li Q."/>
            <person name="Zhang J."/>
            <person name="Yu X."/>
            <person name="Xie Z."/>
            <person name="Ding L."/>
            <person name="Guan P."/>
            <person name="Tang J."/>
            <person name="Liang Y."/>
            <person name="Wang S."/>
            <person name="Deng Q."/>
            <person name="Li S."/>
            <person name="Zhu J."/>
            <person name="Wang L."/>
            <person name="Liu H."/>
            <person name="Li P."/>
        </authorList>
    </citation>
    <scope>NUCLEOTIDE SEQUENCE [LARGE SCALE GENOMIC DNA]</scope>
    <source>
        <strain evidence="2">AG-1 IA</strain>
    </source>
</reference>
<keyword evidence="2" id="KW-1185">Reference proteome</keyword>
<accession>L8X9N1</accession>
<dbReference type="EMBL" id="AFRT01000039">
    <property type="protein sequence ID" value="ELU45767.1"/>
    <property type="molecule type" value="Genomic_DNA"/>
</dbReference>